<dbReference type="InterPro" id="IPR027860">
    <property type="entry name" value="DUF4429"/>
</dbReference>
<proteinExistence type="predicted"/>
<evidence type="ECO:0000313" key="6">
    <source>
        <dbReference type="Proteomes" id="UP001251217"/>
    </source>
</evidence>
<keyword evidence="6" id="KW-1185">Reference proteome</keyword>
<comment type="caution">
    <text evidence="5">The sequence shown here is derived from an EMBL/GenBank/DDBJ whole genome shotgun (WGS) entry which is preliminary data.</text>
</comment>
<dbReference type="Pfam" id="PF10708">
    <property type="entry name" value="DUF2510"/>
    <property type="match status" value="1"/>
</dbReference>
<evidence type="ECO:0000259" key="3">
    <source>
        <dbReference type="Pfam" id="PF14020"/>
    </source>
</evidence>
<gene>
    <name evidence="5" type="ORF">J2W56_004265</name>
</gene>
<reference evidence="5 6" key="1">
    <citation type="submission" date="2023-07" db="EMBL/GenBank/DDBJ databases">
        <title>Sorghum-associated microbial communities from plants grown in Nebraska, USA.</title>
        <authorList>
            <person name="Schachtman D."/>
        </authorList>
    </citation>
    <scope>NUCLEOTIDE SEQUENCE [LARGE SCALE GENOMIC DNA]</scope>
    <source>
        <strain evidence="5 6">4272</strain>
    </source>
</reference>
<evidence type="ECO:0000259" key="4">
    <source>
        <dbReference type="Pfam" id="PF14472"/>
    </source>
</evidence>
<evidence type="ECO:0000259" key="2">
    <source>
        <dbReference type="Pfam" id="PF10708"/>
    </source>
</evidence>
<feature type="region of interest" description="Disordered" evidence="1">
    <location>
        <begin position="1"/>
        <end position="92"/>
    </location>
</feature>
<dbReference type="Pfam" id="PF14020">
    <property type="entry name" value="DUF4236"/>
    <property type="match status" value="1"/>
</dbReference>
<dbReference type="EMBL" id="JAVDWW010000006">
    <property type="protein sequence ID" value="MDR7170514.1"/>
    <property type="molecule type" value="Genomic_DNA"/>
</dbReference>
<name>A0ABU1XJ53_9NOCA</name>
<dbReference type="Proteomes" id="UP001251217">
    <property type="component" value="Unassembled WGS sequence"/>
</dbReference>
<feature type="compositionally biased region" description="Basic residues" evidence="1">
    <location>
        <begin position="1"/>
        <end position="11"/>
    </location>
</feature>
<accession>A0ABU1XJ53</accession>
<feature type="domain" description="DUF4236" evidence="3">
    <location>
        <begin position="4"/>
        <end position="55"/>
    </location>
</feature>
<dbReference type="InterPro" id="IPR025330">
    <property type="entry name" value="DUF4236"/>
</dbReference>
<protein>
    <recommendedName>
        <fullName evidence="7">DUF4236 domain-containing protein</fullName>
    </recommendedName>
</protein>
<feature type="domain" description="DUF4429" evidence="4">
    <location>
        <begin position="110"/>
        <end position="201"/>
    </location>
</feature>
<dbReference type="RefSeq" id="WP_310404514.1">
    <property type="nucleotide sequence ID" value="NZ_JAVDWW010000006.1"/>
</dbReference>
<dbReference type="Pfam" id="PF14472">
    <property type="entry name" value="DUF4429"/>
    <property type="match status" value="1"/>
</dbReference>
<dbReference type="InterPro" id="IPR018929">
    <property type="entry name" value="DUF2510"/>
</dbReference>
<feature type="domain" description="DUF2510" evidence="2">
    <location>
        <begin position="248"/>
        <end position="274"/>
    </location>
</feature>
<evidence type="ECO:0008006" key="7">
    <source>
        <dbReference type="Google" id="ProtNLM"/>
    </source>
</evidence>
<evidence type="ECO:0000313" key="5">
    <source>
        <dbReference type="EMBL" id="MDR7170514.1"/>
    </source>
</evidence>
<feature type="compositionally biased region" description="Pro residues" evidence="1">
    <location>
        <begin position="74"/>
        <end position="88"/>
    </location>
</feature>
<organism evidence="5 6">
    <name type="scientific">Nocardia kruczakiae</name>
    <dbReference type="NCBI Taxonomy" id="261477"/>
    <lineage>
        <taxon>Bacteria</taxon>
        <taxon>Bacillati</taxon>
        <taxon>Actinomycetota</taxon>
        <taxon>Actinomycetes</taxon>
        <taxon>Mycobacteriales</taxon>
        <taxon>Nocardiaceae</taxon>
        <taxon>Nocardia</taxon>
    </lineage>
</organism>
<sequence>MAQFRKSKKFGPVRITASKKGLGVSAGAGPVRVGIGADGKVRRTVRLPGTGINDTKVVGQTAKPTKPRAQATPQPQPEARPEPPPPAPRDIQPLTLQQPITAKGHNGTITFDGWWIDIKRAGMAAKLGAKINGYDSKRIPLNYLARIEWKQPSALINGYLKFVVIGEDSRSNGATAAAANPNAVLVTRQQVKRFEPLRTALSQALSDKRTTTTIQAESTRSALADVGTTTAARHPQVANASPPPAAPAGWYPDTAHPAILRWWDGTAWTERTAPS</sequence>
<feature type="region of interest" description="Disordered" evidence="1">
    <location>
        <begin position="232"/>
        <end position="251"/>
    </location>
</feature>
<evidence type="ECO:0000256" key="1">
    <source>
        <dbReference type="SAM" id="MobiDB-lite"/>
    </source>
</evidence>